<protein>
    <submittedName>
        <fullName evidence="7">Sugar ABC transporter substrate-binding protein</fullName>
    </submittedName>
</protein>
<dbReference type="PANTHER" id="PTHR46847">
    <property type="entry name" value="D-ALLOSE-BINDING PERIPLASMIC PROTEIN-RELATED"/>
    <property type="match status" value="1"/>
</dbReference>
<evidence type="ECO:0000256" key="3">
    <source>
        <dbReference type="ARBA" id="ARBA00022729"/>
    </source>
</evidence>
<reference evidence="7 8" key="1">
    <citation type="submission" date="2018-08" db="EMBL/GenBank/DDBJ databases">
        <title>A genome reference for cultivated species of the human gut microbiota.</title>
        <authorList>
            <person name="Zou Y."/>
            <person name="Xue W."/>
            <person name="Luo G."/>
        </authorList>
    </citation>
    <scope>NUCLEOTIDE SEQUENCE [LARGE SCALE GENOMIC DNA]</scope>
    <source>
        <strain evidence="7 8">AF19-21</strain>
    </source>
</reference>
<dbReference type="AlphaFoldDB" id="A0A3E2WYZ6"/>
<accession>A0A3E2WYZ6</accession>
<feature type="chain" id="PRO_5017742179" evidence="5">
    <location>
        <begin position="20"/>
        <end position="344"/>
    </location>
</feature>
<gene>
    <name evidence="7" type="ORF">DWX41_05915</name>
</gene>
<feature type="region of interest" description="Disordered" evidence="4">
    <location>
        <begin position="24"/>
        <end position="47"/>
    </location>
</feature>
<evidence type="ECO:0000259" key="6">
    <source>
        <dbReference type="Pfam" id="PF13407"/>
    </source>
</evidence>
<name>A0A3E2WYZ6_9FIRM</name>
<dbReference type="GO" id="GO:0030246">
    <property type="term" value="F:carbohydrate binding"/>
    <property type="evidence" value="ECO:0007669"/>
    <property type="project" value="UniProtKB-ARBA"/>
</dbReference>
<evidence type="ECO:0000313" key="7">
    <source>
        <dbReference type="EMBL" id="RGC33706.1"/>
    </source>
</evidence>
<comment type="similarity">
    <text evidence="2">Belongs to the bacterial solute-binding protein 2 family.</text>
</comment>
<dbReference type="InterPro" id="IPR025997">
    <property type="entry name" value="SBP_2_dom"/>
</dbReference>
<organism evidence="7 8">
    <name type="scientific">Hungatella hathewayi</name>
    <dbReference type="NCBI Taxonomy" id="154046"/>
    <lineage>
        <taxon>Bacteria</taxon>
        <taxon>Bacillati</taxon>
        <taxon>Bacillota</taxon>
        <taxon>Clostridia</taxon>
        <taxon>Lachnospirales</taxon>
        <taxon>Lachnospiraceae</taxon>
        <taxon>Hungatella</taxon>
    </lineage>
</organism>
<dbReference type="EMBL" id="QVIA01000005">
    <property type="protein sequence ID" value="RGC33706.1"/>
    <property type="molecule type" value="Genomic_DNA"/>
</dbReference>
<dbReference type="Pfam" id="PF13407">
    <property type="entry name" value="Peripla_BP_4"/>
    <property type="match status" value="1"/>
</dbReference>
<proteinExistence type="inferred from homology"/>
<feature type="domain" description="Periplasmic binding protein" evidence="6">
    <location>
        <begin position="57"/>
        <end position="318"/>
    </location>
</feature>
<dbReference type="Gene3D" id="3.40.50.2300">
    <property type="match status" value="2"/>
</dbReference>
<sequence>MKKRILAFVLSGFMVLSMAACGNQESGEPKEAEQSTEEEQSAKKADAGEKKDGYTIGCVIINDANTHCIAFADKFKEIVEAKGDTAIVLAANDDSETLLQCIDDLMAAGVDGIVMESPNATAPVEALREAAEKGVVISAADVLLDIEENEGVLVSQTVSDNYGAGVLCAEDFIKRLDGKEGTVCHMIYEENEAVTTRVQGFLDTIAEHDNITVLEGTQPTPVTQEAEMAVAESWAAKYDEISCVFGGGGPISIAFMRGLESAGVDCGPDGGCLIYGVDGSQDEYACIVDGDYTGTARQQPDELARIATEDVYTVLGGGEIDHDWLTYVDVIYVDASNVDEYYEK</sequence>
<evidence type="ECO:0000256" key="2">
    <source>
        <dbReference type="ARBA" id="ARBA00007639"/>
    </source>
</evidence>
<dbReference type="PROSITE" id="PS51257">
    <property type="entry name" value="PROKAR_LIPOPROTEIN"/>
    <property type="match status" value="1"/>
</dbReference>
<dbReference type="SUPFAM" id="SSF53822">
    <property type="entry name" value="Periplasmic binding protein-like I"/>
    <property type="match status" value="1"/>
</dbReference>
<dbReference type="InterPro" id="IPR028082">
    <property type="entry name" value="Peripla_BP_I"/>
</dbReference>
<keyword evidence="3 5" id="KW-0732">Signal</keyword>
<evidence type="ECO:0000256" key="5">
    <source>
        <dbReference type="SAM" id="SignalP"/>
    </source>
</evidence>
<dbReference type="GeneID" id="93333397"/>
<comment type="caution">
    <text evidence="7">The sequence shown here is derived from an EMBL/GenBank/DDBJ whole genome shotgun (WGS) entry which is preliminary data.</text>
</comment>
<evidence type="ECO:0000313" key="8">
    <source>
        <dbReference type="Proteomes" id="UP000261111"/>
    </source>
</evidence>
<feature type="signal peptide" evidence="5">
    <location>
        <begin position="1"/>
        <end position="19"/>
    </location>
</feature>
<evidence type="ECO:0000256" key="1">
    <source>
        <dbReference type="ARBA" id="ARBA00004196"/>
    </source>
</evidence>
<dbReference type="Proteomes" id="UP000261111">
    <property type="component" value="Unassembled WGS sequence"/>
</dbReference>
<dbReference type="RefSeq" id="WP_025655365.1">
    <property type="nucleotide sequence ID" value="NZ_QVIA01000005.1"/>
</dbReference>
<evidence type="ECO:0000256" key="4">
    <source>
        <dbReference type="SAM" id="MobiDB-lite"/>
    </source>
</evidence>
<dbReference type="GO" id="GO:0030313">
    <property type="term" value="C:cell envelope"/>
    <property type="evidence" value="ECO:0007669"/>
    <property type="project" value="UniProtKB-SubCell"/>
</dbReference>
<comment type="subcellular location">
    <subcellularLocation>
        <location evidence="1">Cell envelope</location>
    </subcellularLocation>
</comment>
<dbReference type="PANTHER" id="PTHR46847:SF1">
    <property type="entry name" value="D-ALLOSE-BINDING PERIPLASMIC PROTEIN-RELATED"/>
    <property type="match status" value="1"/>
</dbReference>